<feature type="region of interest" description="Disordered" evidence="1">
    <location>
        <begin position="1"/>
        <end position="80"/>
    </location>
</feature>
<dbReference type="AlphaFoldDB" id="A0AAE1BER7"/>
<gene>
    <name evidence="2" type="ORF">Pcinc_044139</name>
</gene>
<keyword evidence="3" id="KW-1185">Reference proteome</keyword>
<feature type="compositionally biased region" description="Basic and acidic residues" evidence="1">
    <location>
        <begin position="40"/>
        <end position="56"/>
    </location>
</feature>
<dbReference type="Proteomes" id="UP001286313">
    <property type="component" value="Unassembled WGS sequence"/>
</dbReference>
<name>A0AAE1BER7_PETCI</name>
<proteinExistence type="predicted"/>
<evidence type="ECO:0000313" key="2">
    <source>
        <dbReference type="EMBL" id="KAK3849093.1"/>
    </source>
</evidence>
<sequence length="80" mass="9357">MKGRDNEKKRRRESREETWIDRGKGETKDGRNGGGYEGWMEGRVRQEVEGRVRQEVEGMEEGTRSGWRGQETRGGGWEKE</sequence>
<evidence type="ECO:0000313" key="3">
    <source>
        <dbReference type="Proteomes" id="UP001286313"/>
    </source>
</evidence>
<protein>
    <submittedName>
        <fullName evidence="2">Uncharacterized protein</fullName>
    </submittedName>
</protein>
<organism evidence="2 3">
    <name type="scientific">Petrolisthes cinctipes</name>
    <name type="common">Flat porcelain crab</name>
    <dbReference type="NCBI Taxonomy" id="88211"/>
    <lineage>
        <taxon>Eukaryota</taxon>
        <taxon>Metazoa</taxon>
        <taxon>Ecdysozoa</taxon>
        <taxon>Arthropoda</taxon>
        <taxon>Crustacea</taxon>
        <taxon>Multicrustacea</taxon>
        <taxon>Malacostraca</taxon>
        <taxon>Eumalacostraca</taxon>
        <taxon>Eucarida</taxon>
        <taxon>Decapoda</taxon>
        <taxon>Pleocyemata</taxon>
        <taxon>Anomura</taxon>
        <taxon>Galatheoidea</taxon>
        <taxon>Porcellanidae</taxon>
        <taxon>Petrolisthes</taxon>
    </lineage>
</organism>
<accession>A0AAE1BER7</accession>
<feature type="compositionally biased region" description="Basic and acidic residues" evidence="1">
    <location>
        <begin position="1"/>
        <end position="31"/>
    </location>
</feature>
<evidence type="ECO:0000256" key="1">
    <source>
        <dbReference type="SAM" id="MobiDB-lite"/>
    </source>
</evidence>
<dbReference type="EMBL" id="JAWQEG010009145">
    <property type="protein sequence ID" value="KAK3849093.1"/>
    <property type="molecule type" value="Genomic_DNA"/>
</dbReference>
<reference evidence="2" key="1">
    <citation type="submission" date="2023-10" db="EMBL/GenBank/DDBJ databases">
        <title>Genome assemblies of two species of porcelain crab, Petrolisthes cinctipes and Petrolisthes manimaculis (Anomura: Porcellanidae).</title>
        <authorList>
            <person name="Angst P."/>
        </authorList>
    </citation>
    <scope>NUCLEOTIDE SEQUENCE</scope>
    <source>
        <strain evidence="2">PB745_01</strain>
        <tissue evidence="2">Gill</tissue>
    </source>
</reference>
<comment type="caution">
    <text evidence="2">The sequence shown here is derived from an EMBL/GenBank/DDBJ whole genome shotgun (WGS) entry which is preliminary data.</text>
</comment>